<keyword evidence="2" id="KW-0325">Glycoprotein</keyword>
<gene>
    <name evidence="3" type="ORF">MM236_03330</name>
</gene>
<keyword evidence="1" id="KW-0479">Metal-binding</keyword>
<evidence type="ECO:0000256" key="2">
    <source>
        <dbReference type="ARBA" id="ARBA00023180"/>
    </source>
</evidence>
<dbReference type="PANTHER" id="PTHR42970">
    <property type="entry name" value="PECTATE LYASE C-RELATED"/>
    <property type="match status" value="1"/>
</dbReference>
<dbReference type="InterPro" id="IPR052063">
    <property type="entry name" value="Polysaccharide_Lyase_1"/>
</dbReference>
<protein>
    <submittedName>
        <fullName evidence="3">Uncharacterized protein</fullName>
    </submittedName>
</protein>
<organism evidence="3 4">
    <name type="scientific">Belliella calami</name>
    <dbReference type="NCBI Taxonomy" id="2923436"/>
    <lineage>
        <taxon>Bacteria</taxon>
        <taxon>Pseudomonadati</taxon>
        <taxon>Bacteroidota</taxon>
        <taxon>Cytophagia</taxon>
        <taxon>Cytophagales</taxon>
        <taxon>Cyclobacteriaceae</taxon>
        <taxon>Belliella</taxon>
    </lineage>
</organism>
<comment type="caution">
    <text evidence="3">The sequence shown here is derived from an EMBL/GenBank/DDBJ whole genome shotgun (WGS) entry which is preliminary data.</text>
</comment>
<keyword evidence="4" id="KW-1185">Reference proteome</keyword>
<accession>A0ABS9ULG1</accession>
<evidence type="ECO:0000313" key="4">
    <source>
        <dbReference type="Proteomes" id="UP001165488"/>
    </source>
</evidence>
<sequence length="85" mass="9597">MKEGIGKNSDGIIDSQNDVGSWPILKKGEVMIDTDQDGMPDLWEVENGLDPRDPSDANENDLHSHYTNLEMYLNKLVNHLYPKAL</sequence>
<dbReference type="EMBL" id="JAKZGS010000002">
    <property type="protein sequence ID" value="MCH7397000.1"/>
    <property type="molecule type" value="Genomic_DNA"/>
</dbReference>
<dbReference type="RefSeq" id="WP_241273511.1">
    <property type="nucleotide sequence ID" value="NZ_JAKZGS010000002.1"/>
</dbReference>
<dbReference type="PANTHER" id="PTHR42970:SF1">
    <property type="entry name" value="PECTATE LYASE C-RELATED"/>
    <property type="match status" value="1"/>
</dbReference>
<evidence type="ECO:0000256" key="1">
    <source>
        <dbReference type="ARBA" id="ARBA00022723"/>
    </source>
</evidence>
<evidence type="ECO:0000313" key="3">
    <source>
        <dbReference type="EMBL" id="MCH7397000.1"/>
    </source>
</evidence>
<proteinExistence type="predicted"/>
<dbReference type="Proteomes" id="UP001165488">
    <property type="component" value="Unassembled WGS sequence"/>
</dbReference>
<reference evidence="3" key="1">
    <citation type="submission" date="2022-03" db="EMBL/GenBank/DDBJ databases">
        <title>De novo assembled genomes of Belliella spp. (Cyclobacteriaceae) strains.</title>
        <authorList>
            <person name="Szabo A."/>
            <person name="Korponai K."/>
            <person name="Felfoldi T."/>
        </authorList>
    </citation>
    <scope>NUCLEOTIDE SEQUENCE</scope>
    <source>
        <strain evidence="3">DSM 107340</strain>
    </source>
</reference>
<name>A0ABS9ULG1_9BACT</name>